<protein>
    <submittedName>
        <fullName evidence="1">Uncharacterized protein</fullName>
    </submittedName>
</protein>
<dbReference type="EMBL" id="JBHSZI010000001">
    <property type="protein sequence ID" value="MFC7057973.1"/>
    <property type="molecule type" value="Genomic_DNA"/>
</dbReference>
<organism evidence="1 2">
    <name type="scientific">Halovenus salina</name>
    <dbReference type="NCBI Taxonomy" id="1510225"/>
    <lineage>
        <taxon>Archaea</taxon>
        <taxon>Methanobacteriati</taxon>
        <taxon>Methanobacteriota</taxon>
        <taxon>Stenosarchaea group</taxon>
        <taxon>Halobacteria</taxon>
        <taxon>Halobacteriales</taxon>
        <taxon>Haloarculaceae</taxon>
        <taxon>Halovenus</taxon>
    </lineage>
</organism>
<evidence type="ECO:0000313" key="2">
    <source>
        <dbReference type="Proteomes" id="UP001596445"/>
    </source>
</evidence>
<sequence length="122" mass="13322">MQTTLAEDDGGAFRLVLDVSINADWSDIAADLDQHNATIDDAAVVIDAEQCPVAAFTGETWERQRDFAHVSRSFRHRLSVDGALGPEAPKGTITEANGMLSHVRNLAEKRHLICYLNAVFDG</sequence>
<name>A0ABD5VXH5_9EURY</name>
<reference evidence="1 2" key="1">
    <citation type="journal article" date="2019" name="Int. J. Syst. Evol. Microbiol.">
        <title>The Global Catalogue of Microorganisms (GCM) 10K type strain sequencing project: providing services to taxonomists for standard genome sequencing and annotation.</title>
        <authorList>
            <consortium name="The Broad Institute Genomics Platform"/>
            <consortium name="The Broad Institute Genome Sequencing Center for Infectious Disease"/>
            <person name="Wu L."/>
            <person name="Ma J."/>
        </authorList>
    </citation>
    <scope>NUCLEOTIDE SEQUENCE [LARGE SCALE GENOMIC DNA]</scope>
    <source>
        <strain evidence="1 2">JCM 30072</strain>
    </source>
</reference>
<comment type="caution">
    <text evidence="1">The sequence shown here is derived from an EMBL/GenBank/DDBJ whole genome shotgun (WGS) entry which is preliminary data.</text>
</comment>
<proteinExistence type="predicted"/>
<keyword evidence="2" id="KW-1185">Reference proteome</keyword>
<dbReference type="RefSeq" id="WP_382184780.1">
    <property type="nucleotide sequence ID" value="NZ_JBHSZI010000001.1"/>
</dbReference>
<dbReference type="Proteomes" id="UP001596445">
    <property type="component" value="Unassembled WGS sequence"/>
</dbReference>
<gene>
    <name evidence="1" type="ORF">ACFQQG_07065</name>
</gene>
<dbReference type="AlphaFoldDB" id="A0ABD5VXH5"/>
<accession>A0ABD5VXH5</accession>
<evidence type="ECO:0000313" key="1">
    <source>
        <dbReference type="EMBL" id="MFC7057973.1"/>
    </source>
</evidence>